<name>A0A3M7TDK2_9FLAO</name>
<protein>
    <submittedName>
        <fullName evidence="1">Uncharacterized protein</fullName>
    </submittedName>
</protein>
<dbReference type="RefSeq" id="WP_122635724.1">
    <property type="nucleotide sequence ID" value="NZ_QWIU01000002.1"/>
</dbReference>
<sequence length="552" mass="58125">MKNKFINLKKILPVVFLLLVSYFYGQVRIANSILNTVAFNSSAFIDASSNPEYNLPANPNIGKGLLYPRTDLRTFTAFSGLPVGIPNSYPSYYDGLMVFNTATSGVAGVGNTEGTLCRGYWYYDNPQVSGTTISTTGTWRPLRPDLCSSTNPPVVTTLNCSGVTLTGTLTQGVAAAGVSVTVPYTGGNGVVYPEGASIPSTGVTELFATLQADTLANGDGTLTYTITGTPTSSGTAHFAISFGGKSCDLQVTVAPAASPVTLNCLGIISDNVNFTQGVFMSGNQYFTMIPFTGGPISYPTQEINSTGVFGLKATLQANTSSNQFVFLISGTANSVGEANFAFTYEGQTCTFKRNVIGGAPSNPDTVVMCGSSKAWRTRNEGATPGSDPNTPSSQIQGAKFIWGQPTPVMTQSDDIANPNAIPMNPNLNFTWTSPTKSSTDPCPSGFRVPTRTEWDTLISNNSYTILGGGIGSPTNFGSAIQFHCTNGNTLTLPYAGGRNRTTGILHDRGEQGYYWYGDSSPTGMIALFGMAGPQAYTGSDIGSGYSVRCISE</sequence>
<organism evidence="1 2">
    <name type="scientific">Chryseobacterium nematophagum</name>
    <dbReference type="NCBI Taxonomy" id="2305228"/>
    <lineage>
        <taxon>Bacteria</taxon>
        <taxon>Pseudomonadati</taxon>
        <taxon>Bacteroidota</taxon>
        <taxon>Flavobacteriia</taxon>
        <taxon>Flavobacteriales</taxon>
        <taxon>Weeksellaceae</taxon>
        <taxon>Chryseobacterium group</taxon>
        <taxon>Chryseobacterium</taxon>
    </lineage>
</organism>
<gene>
    <name evidence="1" type="ORF">D1631_06410</name>
</gene>
<dbReference type="AlphaFoldDB" id="A0A3M7TDK2"/>
<evidence type="ECO:0000313" key="1">
    <source>
        <dbReference type="EMBL" id="RNA61585.1"/>
    </source>
</evidence>
<dbReference type="EMBL" id="QWIU01000002">
    <property type="protein sequence ID" value="RNA61585.1"/>
    <property type="molecule type" value="Genomic_DNA"/>
</dbReference>
<reference evidence="1 2" key="1">
    <citation type="submission" date="2018-08" db="EMBL/GenBank/DDBJ databases">
        <title>Chryseobacterium nematophagum: a novel matrix digesting pathogen of nematodes.</title>
        <authorList>
            <person name="Page A."/>
            <person name="Roberts M."/>
            <person name="Felix M.-A."/>
            <person name="Weir W."/>
        </authorList>
    </citation>
    <scope>NUCLEOTIDE SEQUENCE [LARGE SCALE GENOMIC DNA]</scope>
    <source>
        <strain evidence="1 2">JUb129</strain>
    </source>
</reference>
<proteinExistence type="predicted"/>
<evidence type="ECO:0000313" key="2">
    <source>
        <dbReference type="Proteomes" id="UP000278775"/>
    </source>
</evidence>
<comment type="caution">
    <text evidence="1">The sequence shown here is derived from an EMBL/GenBank/DDBJ whole genome shotgun (WGS) entry which is preliminary data.</text>
</comment>
<dbReference type="Proteomes" id="UP000278775">
    <property type="component" value="Unassembled WGS sequence"/>
</dbReference>
<accession>A0A3M7TDK2</accession>
<dbReference type="OrthoDB" id="1453974at2"/>